<dbReference type="Proteomes" id="UP000639643">
    <property type="component" value="Unassembled WGS sequence"/>
</dbReference>
<dbReference type="AlphaFoldDB" id="A0A8H6JGG2"/>
<keyword evidence="4" id="KW-1185">Reference proteome</keyword>
<feature type="chain" id="PRO_5034637233" evidence="1">
    <location>
        <begin position="24"/>
        <end position="424"/>
    </location>
</feature>
<sequence>MTTSSLLASISSVASVWYGLGNAAVSDTASVAAAGSAASSGGSTAYEVPTTFRNVYPAANFNRNVTTTWWATEILDGHSAEEAVGITAALKSASFVVLDQDMYQLLGNDGYVPAVETIFDFPPGPSFANRIVHDGTVYAPECNCIFFAELHPPKKGFSADAMPWVWRVNLNDTPPTTAQVYPSPQLTVPNGAYYHDGSVYWAHEGNYTVPGGIVRMDPLTLKTEVVLNNFFGHRFNSPNDVVITRDGVAYFTDGYYGFDNFNDTLKPELANGVWRWDMKTSDLRMVSGAGGGTFTNPNGVALNLEEDRLYVTNRGNASDNPAGGRTIYEYQLHQTGLPVRGGDVFSYADSGFPDGIKLDAEGRVYGGVTGGVSVFDSAGKQLGIIKVAEDDVAVNMQFVDGWLYIAGRSHLYRVQLKTRGAQSY</sequence>
<evidence type="ECO:0000313" key="3">
    <source>
        <dbReference type="EMBL" id="KAF6812482.1"/>
    </source>
</evidence>
<organism evidence="3 4">
    <name type="scientific">Colletotrichum musicola</name>
    <dbReference type="NCBI Taxonomy" id="2175873"/>
    <lineage>
        <taxon>Eukaryota</taxon>
        <taxon>Fungi</taxon>
        <taxon>Dikarya</taxon>
        <taxon>Ascomycota</taxon>
        <taxon>Pezizomycotina</taxon>
        <taxon>Sordariomycetes</taxon>
        <taxon>Hypocreomycetidae</taxon>
        <taxon>Glomerellales</taxon>
        <taxon>Glomerellaceae</taxon>
        <taxon>Colletotrichum</taxon>
        <taxon>Colletotrichum orchidearum species complex</taxon>
    </lineage>
</organism>
<dbReference type="InterPro" id="IPR011042">
    <property type="entry name" value="6-blade_b-propeller_TolB-like"/>
</dbReference>
<dbReference type="SUPFAM" id="SSF63829">
    <property type="entry name" value="Calcium-dependent phosphotriesterase"/>
    <property type="match status" value="1"/>
</dbReference>
<comment type="caution">
    <text evidence="3">The sequence shown here is derived from an EMBL/GenBank/DDBJ whole genome shotgun (WGS) entry which is preliminary data.</text>
</comment>
<name>A0A8H6JGG2_9PEZI</name>
<dbReference type="Pfam" id="PF08450">
    <property type="entry name" value="SGL"/>
    <property type="match status" value="1"/>
</dbReference>
<reference evidence="3" key="1">
    <citation type="journal article" date="2020" name="Phytopathology">
        <title>Genome Sequence Resources of Colletotrichum truncatum, C. plurivorum, C. musicola, and C. sojae: Four Species Pathogenic to Soybean (Glycine max).</title>
        <authorList>
            <person name="Rogerio F."/>
            <person name="Boufleur T.R."/>
            <person name="Ciampi-Guillardi M."/>
            <person name="Sukno S.A."/>
            <person name="Thon M.R."/>
            <person name="Massola Junior N.S."/>
            <person name="Baroncelli R."/>
        </authorList>
    </citation>
    <scope>NUCLEOTIDE SEQUENCE</scope>
    <source>
        <strain evidence="3">LFN0074</strain>
    </source>
</reference>
<keyword evidence="1" id="KW-0732">Signal</keyword>
<feature type="signal peptide" evidence="1">
    <location>
        <begin position="1"/>
        <end position="23"/>
    </location>
</feature>
<protein>
    <submittedName>
        <fullName evidence="3">Gluconolactonase</fullName>
    </submittedName>
</protein>
<gene>
    <name evidence="3" type="ORF">CMUS01_13053</name>
</gene>
<proteinExistence type="predicted"/>
<evidence type="ECO:0000313" key="4">
    <source>
        <dbReference type="Proteomes" id="UP000639643"/>
    </source>
</evidence>
<dbReference type="EMBL" id="WIGM01000787">
    <property type="protein sequence ID" value="KAF6812482.1"/>
    <property type="molecule type" value="Genomic_DNA"/>
</dbReference>
<dbReference type="PANTHER" id="PTHR47064:SF2">
    <property type="entry name" value="SMP-30_GLUCONOLACTONASE_LRE-LIKE REGION DOMAIN-CONTAINING PROTEIN-RELATED"/>
    <property type="match status" value="1"/>
</dbReference>
<feature type="domain" description="SMP-30/Gluconolactonase/LRE-like region" evidence="2">
    <location>
        <begin position="208"/>
        <end position="395"/>
    </location>
</feature>
<accession>A0A8H6JGG2</accession>
<evidence type="ECO:0000259" key="2">
    <source>
        <dbReference type="Pfam" id="PF08450"/>
    </source>
</evidence>
<dbReference type="Gene3D" id="2.120.10.30">
    <property type="entry name" value="TolB, C-terminal domain"/>
    <property type="match status" value="1"/>
</dbReference>
<dbReference type="InterPro" id="IPR052988">
    <property type="entry name" value="Oryzine_lactonohydrolase"/>
</dbReference>
<dbReference type="PANTHER" id="PTHR47064">
    <property type="entry name" value="PUTATIVE (AFU_ORTHOLOGUE AFUA_1G08990)-RELATED"/>
    <property type="match status" value="1"/>
</dbReference>
<dbReference type="OrthoDB" id="423498at2759"/>
<evidence type="ECO:0000256" key="1">
    <source>
        <dbReference type="SAM" id="SignalP"/>
    </source>
</evidence>
<dbReference type="InterPro" id="IPR013658">
    <property type="entry name" value="SGL"/>
</dbReference>